<accession>A0ABY7HJ50</accession>
<keyword evidence="3" id="KW-1185">Reference proteome</keyword>
<proteinExistence type="predicted"/>
<dbReference type="PROSITE" id="PS51257">
    <property type="entry name" value="PROKAR_LIPOPROTEIN"/>
    <property type="match status" value="1"/>
</dbReference>
<organism evidence="2 3">
    <name type="scientific">Nannocystis punicea</name>
    <dbReference type="NCBI Taxonomy" id="2995304"/>
    <lineage>
        <taxon>Bacteria</taxon>
        <taxon>Pseudomonadati</taxon>
        <taxon>Myxococcota</taxon>
        <taxon>Polyangia</taxon>
        <taxon>Nannocystales</taxon>
        <taxon>Nannocystaceae</taxon>
        <taxon>Nannocystis</taxon>
    </lineage>
</organism>
<sequence>MRKSSISRALVLTTLVLGTGCPPEKGAGTTDSDPTGTTSSGADTTSAATGATTTGDPTAGTTEAEEEPFCVNAGPGSASVQECALDFCPPDALHVEANNADGGDGLEYEGGYTGFQLYKYRTGDEVRLTLQFDAKPDAETTDAVLAENLLAVTMWIDHPFPDATPLGSMSTLFRSETSPWLLEAVVFEGGRFKLTAEIDVTEATQHVYSNSEACYTSDIGGQCRCEYAGFTIPTTIAIDLSLVHEA</sequence>
<protein>
    <recommendedName>
        <fullName evidence="4">Lipoprotein</fullName>
    </recommendedName>
</protein>
<dbReference type="RefSeq" id="WP_269041734.1">
    <property type="nucleotide sequence ID" value="NZ_CP114040.1"/>
</dbReference>
<feature type="compositionally biased region" description="Low complexity" evidence="1">
    <location>
        <begin position="18"/>
        <end position="62"/>
    </location>
</feature>
<evidence type="ECO:0000313" key="3">
    <source>
        <dbReference type="Proteomes" id="UP001164459"/>
    </source>
</evidence>
<reference evidence="2" key="1">
    <citation type="submission" date="2022-11" db="EMBL/GenBank/DDBJ databases">
        <title>Minimal conservation of predation-associated metabolite biosynthetic gene clusters underscores biosynthetic potential of Myxococcota including descriptions for ten novel species: Archangium lansinium sp. nov., Myxococcus landrumus sp. nov., Nannocystis bai.</title>
        <authorList>
            <person name="Ahearne A."/>
            <person name="Stevens C."/>
            <person name="Dowd S."/>
        </authorList>
    </citation>
    <scope>NUCLEOTIDE SEQUENCE</scope>
    <source>
        <strain evidence="2">Fl3</strain>
    </source>
</reference>
<evidence type="ECO:0000256" key="1">
    <source>
        <dbReference type="SAM" id="MobiDB-lite"/>
    </source>
</evidence>
<feature type="region of interest" description="Disordered" evidence="1">
    <location>
        <begin position="18"/>
        <end position="64"/>
    </location>
</feature>
<gene>
    <name evidence="2" type="ORF">O0S08_24865</name>
</gene>
<evidence type="ECO:0008006" key="4">
    <source>
        <dbReference type="Google" id="ProtNLM"/>
    </source>
</evidence>
<dbReference type="Proteomes" id="UP001164459">
    <property type="component" value="Chromosome"/>
</dbReference>
<dbReference type="EMBL" id="CP114040">
    <property type="protein sequence ID" value="WAS99373.1"/>
    <property type="molecule type" value="Genomic_DNA"/>
</dbReference>
<evidence type="ECO:0000313" key="2">
    <source>
        <dbReference type="EMBL" id="WAS99373.1"/>
    </source>
</evidence>
<name>A0ABY7HJ50_9BACT</name>